<comment type="caution">
    <text evidence="1">The sequence shown here is derived from an EMBL/GenBank/DDBJ whole genome shotgun (WGS) entry which is preliminary data.</text>
</comment>
<dbReference type="EMBL" id="NAJP01000071">
    <property type="protein sequence ID" value="TKA35225.1"/>
    <property type="molecule type" value="Genomic_DNA"/>
</dbReference>
<dbReference type="AlphaFoldDB" id="A0A4U0UKJ3"/>
<name>A0A4U0UKJ3_9PEZI</name>
<evidence type="ECO:0000313" key="1">
    <source>
        <dbReference type="EMBL" id="TKA35225.1"/>
    </source>
</evidence>
<protein>
    <submittedName>
        <fullName evidence="1">Uncharacterized protein</fullName>
    </submittedName>
</protein>
<accession>A0A4U0UKJ3</accession>
<proteinExistence type="predicted"/>
<gene>
    <name evidence="1" type="ORF">B0A54_12500</name>
</gene>
<organism evidence="1 2">
    <name type="scientific">Friedmanniomyces endolithicus</name>
    <dbReference type="NCBI Taxonomy" id="329885"/>
    <lineage>
        <taxon>Eukaryota</taxon>
        <taxon>Fungi</taxon>
        <taxon>Dikarya</taxon>
        <taxon>Ascomycota</taxon>
        <taxon>Pezizomycotina</taxon>
        <taxon>Dothideomycetes</taxon>
        <taxon>Dothideomycetidae</taxon>
        <taxon>Mycosphaerellales</taxon>
        <taxon>Teratosphaeriaceae</taxon>
        <taxon>Friedmanniomyces</taxon>
    </lineage>
</organism>
<sequence length="128" mass="14045">MFPDLELGQQLYPAPQQEQQQVFTQASEPVMHGMPLATHDPAVQAFHGQATNQQPAIRGGMAIQQFPHDMAIDPQQGMCSGPSMQRYPHESAALRPQHHRADIHGLPMAYNQTGTAMQLTGSTYPSQA</sequence>
<reference evidence="1 2" key="1">
    <citation type="submission" date="2017-03" db="EMBL/GenBank/DDBJ databases">
        <title>Genomes of endolithic fungi from Antarctica.</title>
        <authorList>
            <person name="Coleine C."/>
            <person name="Masonjones S."/>
            <person name="Stajich J.E."/>
        </authorList>
    </citation>
    <scope>NUCLEOTIDE SEQUENCE [LARGE SCALE GENOMIC DNA]</scope>
    <source>
        <strain evidence="1 2">CCFEE 5311</strain>
    </source>
</reference>
<evidence type="ECO:0000313" key="2">
    <source>
        <dbReference type="Proteomes" id="UP000310066"/>
    </source>
</evidence>
<dbReference type="Proteomes" id="UP000310066">
    <property type="component" value="Unassembled WGS sequence"/>
</dbReference>